<keyword evidence="7" id="KW-0443">Lipid metabolism</keyword>
<dbReference type="SMART" id="SM00822">
    <property type="entry name" value="PKS_KR"/>
    <property type="match status" value="1"/>
</dbReference>
<comment type="pathway">
    <text evidence="2">Lipid metabolism; fatty acid beta-oxidation.</text>
</comment>
<dbReference type="GO" id="GO:0005777">
    <property type="term" value="C:peroxisome"/>
    <property type="evidence" value="ECO:0007669"/>
    <property type="project" value="UniProtKB-SubCell"/>
</dbReference>
<keyword evidence="13" id="KW-1185">Reference proteome</keyword>
<keyword evidence="9" id="KW-0456">Lyase</keyword>
<evidence type="ECO:0000259" key="11">
    <source>
        <dbReference type="SMART" id="SM00822"/>
    </source>
</evidence>
<keyword evidence="5" id="KW-0521">NADP</keyword>
<dbReference type="OMA" id="GKTRWQR"/>
<dbReference type="KEGG" id="cput:CONPUDRAFT_99772"/>
<dbReference type="Proteomes" id="UP000053558">
    <property type="component" value="Unassembled WGS sequence"/>
</dbReference>
<dbReference type="AlphaFoldDB" id="A0A5M3MXX6"/>
<comment type="similarity">
    <text evidence="3">Belongs to the short-chain dehydrogenases/reductases (SDR) family.</text>
</comment>
<dbReference type="GO" id="GO:0016491">
    <property type="term" value="F:oxidoreductase activity"/>
    <property type="evidence" value="ECO:0007669"/>
    <property type="project" value="UniProtKB-KW"/>
</dbReference>
<dbReference type="PRINTS" id="PR00081">
    <property type="entry name" value="GDHRDH"/>
</dbReference>
<name>A0A5M3MXX6_CONPW</name>
<dbReference type="Pfam" id="PF22622">
    <property type="entry name" value="MFE-2_hydrat-2_N"/>
    <property type="match status" value="1"/>
</dbReference>
<keyword evidence="8" id="KW-0576">Peroxisome</keyword>
<dbReference type="PROSITE" id="PS00061">
    <property type="entry name" value="ADH_SHORT"/>
    <property type="match status" value="2"/>
</dbReference>
<dbReference type="Pfam" id="PF01575">
    <property type="entry name" value="MaoC_dehydratas"/>
    <property type="match status" value="1"/>
</dbReference>
<dbReference type="FunFam" id="3.10.129.10:FF:000013">
    <property type="entry name" value="Peroxisomal multifunctional enzyme type 2"/>
    <property type="match status" value="1"/>
</dbReference>
<evidence type="ECO:0000256" key="1">
    <source>
        <dbReference type="ARBA" id="ARBA00004275"/>
    </source>
</evidence>
<comment type="subcellular location">
    <subcellularLocation>
        <location evidence="1">Peroxisome</location>
    </subcellularLocation>
</comment>
<gene>
    <name evidence="12" type="ORF">CONPUDRAFT_99772</name>
</gene>
<organism evidence="12 13">
    <name type="scientific">Coniophora puteana (strain RWD-64-598)</name>
    <name type="common">Brown rot fungus</name>
    <dbReference type="NCBI Taxonomy" id="741705"/>
    <lineage>
        <taxon>Eukaryota</taxon>
        <taxon>Fungi</taxon>
        <taxon>Dikarya</taxon>
        <taxon>Basidiomycota</taxon>
        <taxon>Agaricomycotina</taxon>
        <taxon>Agaricomycetes</taxon>
        <taxon>Agaricomycetidae</taxon>
        <taxon>Boletales</taxon>
        <taxon>Coniophorineae</taxon>
        <taxon>Coniophoraceae</taxon>
        <taxon>Coniophora</taxon>
    </lineage>
</organism>
<evidence type="ECO:0000256" key="5">
    <source>
        <dbReference type="ARBA" id="ARBA00022857"/>
    </source>
</evidence>
<dbReference type="GO" id="GO:0004300">
    <property type="term" value="F:enoyl-CoA hydratase activity"/>
    <property type="evidence" value="ECO:0007669"/>
    <property type="project" value="UniProtKB-ARBA"/>
</dbReference>
<evidence type="ECO:0000256" key="4">
    <source>
        <dbReference type="ARBA" id="ARBA00022832"/>
    </source>
</evidence>
<comment type="caution">
    <text evidence="12">The sequence shown here is derived from an EMBL/GenBank/DDBJ whole genome shotgun (WGS) entry which is preliminary data.</text>
</comment>
<dbReference type="InterPro" id="IPR020904">
    <property type="entry name" value="Sc_DH/Rdtase_CS"/>
</dbReference>
<accession>A0A5M3MXX6</accession>
<feature type="region of interest" description="Disordered" evidence="10">
    <location>
        <begin position="728"/>
        <end position="755"/>
    </location>
</feature>
<protein>
    <submittedName>
        <fullName evidence="12">Multifunctional beta-oxidation protein</fullName>
    </submittedName>
</protein>
<dbReference type="InterPro" id="IPR002539">
    <property type="entry name" value="MaoC-like_dom"/>
</dbReference>
<dbReference type="EMBL" id="JH711575">
    <property type="protein sequence ID" value="EIW84023.1"/>
    <property type="molecule type" value="Genomic_DNA"/>
</dbReference>
<dbReference type="GeneID" id="19211953"/>
<keyword evidence="4" id="KW-0276">Fatty acid metabolism</keyword>
<evidence type="ECO:0000256" key="10">
    <source>
        <dbReference type="SAM" id="MobiDB-lite"/>
    </source>
</evidence>
<evidence type="ECO:0000256" key="7">
    <source>
        <dbReference type="ARBA" id="ARBA00023098"/>
    </source>
</evidence>
<evidence type="ECO:0000256" key="3">
    <source>
        <dbReference type="ARBA" id="ARBA00006484"/>
    </source>
</evidence>
<dbReference type="Pfam" id="PF00106">
    <property type="entry name" value="adh_short"/>
    <property type="match status" value="2"/>
</dbReference>
<dbReference type="InterPro" id="IPR051687">
    <property type="entry name" value="Peroxisomal_Beta-Oxidation"/>
</dbReference>
<dbReference type="FunFam" id="3.40.50.720:FF:000084">
    <property type="entry name" value="Short-chain dehydrogenase reductase"/>
    <property type="match status" value="2"/>
</dbReference>
<evidence type="ECO:0000313" key="12">
    <source>
        <dbReference type="EMBL" id="EIW84023.1"/>
    </source>
</evidence>
<dbReference type="PRINTS" id="PR00080">
    <property type="entry name" value="SDRFAMILY"/>
</dbReference>
<dbReference type="CDD" id="cd05353">
    <property type="entry name" value="hydroxyacyl-CoA-like_DH_SDR_c-like"/>
    <property type="match status" value="2"/>
</dbReference>
<dbReference type="Gene3D" id="3.10.129.10">
    <property type="entry name" value="Hotdog Thioesterase"/>
    <property type="match status" value="1"/>
</dbReference>
<dbReference type="InterPro" id="IPR002347">
    <property type="entry name" value="SDR_fam"/>
</dbReference>
<dbReference type="InterPro" id="IPR029069">
    <property type="entry name" value="HotDog_dom_sf"/>
</dbReference>
<dbReference type="InterPro" id="IPR057326">
    <property type="entry name" value="KR_dom"/>
</dbReference>
<reference evidence="13" key="1">
    <citation type="journal article" date="2012" name="Science">
        <title>The Paleozoic origin of enzymatic lignin decomposition reconstructed from 31 fungal genomes.</title>
        <authorList>
            <person name="Floudas D."/>
            <person name="Binder M."/>
            <person name="Riley R."/>
            <person name="Barry K."/>
            <person name="Blanchette R.A."/>
            <person name="Henrissat B."/>
            <person name="Martinez A.T."/>
            <person name="Otillar R."/>
            <person name="Spatafora J.W."/>
            <person name="Yadav J.S."/>
            <person name="Aerts A."/>
            <person name="Benoit I."/>
            <person name="Boyd A."/>
            <person name="Carlson A."/>
            <person name="Copeland A."/>
            <person name="Coutinho P.M."/>
            <person name="de Vries R.P."/>
            <person name="Ferreira P."/>
            <person name="Findley K."/>
            <person name="Foster B."/>
            <person name="Gaskell J."/>
            <person name="Glotzer D."/>
            <person name="Gorecki P."/>
            <person name="Heitman J."/>
            <person name="Hesse C."/>
            <person name="Hori C."/>
            <person name="Igarashi K."/>
            <person name="Jurgens J.A."/>
            <person name="Kallen N."/>
            <person name="Kersten P."/>
            <person name="Kohler A."/>
            <person name="Kuees U."/>
            <person name="Kumar T.K.A."/>
            <person name="Kuo A."/>
            <person name="LaButti K."/>
            <person name="Larrondo L.F."/>
            <person name="Lindquist E."/>
            <person name="Ling A."/>
            <person name="Lombard V."/>
            <person name="Lucas S."/>
            <person name="Lundell T."/>
            <person name="Martin R."/>
            <person name="McLaughlin D.J."/>
            <person name="Morgenstern I."/>
            <person name="Morin E."/>
            <person name="Murat C."/>
            <person name="Nagy L.G."/>
            <person name="Nolan M."/>
            <person name="Ohm R.A."/>
            <person name="Patyshakuliyeva A."/>
            <person name="Rokas A."/>
            <person name="Ruiz-Duenas F.J."/>
            <person name="Sabat G."/>
            <person name="Salamov A."/>
            <person name="Samejima M."/>
            <person name="Schmutz J."/>
            <person name="Slot J.C."/>
            <person name="St John F."/>
            <person name="Stenlid J."/>
            <person name="Sun H."/>
            <person name="Sun S."/>
            <person name="Syed K."/>
            <person name="Tsang A."/>
            <person name="Wiebenga A."/>
            <person name="Young D."/>
            <person name="Pisabarro A."/>
            <person name="Eastwood D.C."/>
            <person name="Martin F."/>
            <person name="Cullen D."/>
            <person name="Grigoriev I.V."/>
            <person name="Hibbett D.S."/>
        </authorList>
    </citation>
    <scope>NUCLEOTIDE SEQUENCE [LARGE SCALE GENOMIC DNA]</scope>
    <source>
        <strain evidence="13">RWD-64-598 SS2</strain>
    </source>
</reference>
<dbReference type="PANTHER" id="PTHR45024:SF2">
    <property type="entry name" value="SCP2 DOMAIN-CONTAINING PROTEIN"/>
    <property type="match status" value="1"/>
</dbReference>
<keyword evidence="6" id="KW-0560">Oxidoreductase</keyword>
<evidence type="ECO:0000256" key="6">
    <source>
        <dbReference type="ARBA" id="ARBA00023002"/>
    </source>
</evidence>
<dbReference type="Gene3D" id="3.40.50.720">
    <property type="entry name" value="NAD(P)-binding Rossmann-like Domain"/>
    <property type="match status" value="2"/>
</dbReference>
<feature type="domain" description="Ketoreductase" evidence="11">
    <location>
        <begin position="8"/>
        <end position="187"/>
    </location>
</feature>
<evidence type="ECO:0000313" key="13">
    <source>
        <dbReference type="Proteomes" id="UP000053558"/>
    </source>
</evidence>
<dbReference type="OrthoDB" id="3592703at2759"/>
<evidence type="ECO:0000256" key="9">
    <source>
        <dbReference type="ARBA" id="ARBA00023239"/>
    </source>
</evidence>
<dbReference type="SUPFAM" id="SSF54637">
    <property type="entry name" value="Thioesterase/thiol ester dehydrase-isomerase"/>
    <property type="match status" value="2"/>
</dbReference>
<dbReference type="InterPro" id="IPR054357">
    <property type="entry name" value="MFE-2_N"/>
</dbReference>
<dbReference type="SUPFAM" id="SSF51735">
    <property type="entry name" value="NAD(P)-binding Rossmann-fold domains"/>
    <property type="match status" value="2"/>
</dbReference>
<sequence>MTLSFKDKTVVVTGAGGGLGKAYSLLFASRGANVVVNDFNKDAAQKIVDEIKQGGGNAIVNTSSVTEGEKVIQSAVSAFGTVHILINNAGILRDKSFVAMTDQDWDAVVAVHLKGAFSCTKAAWPIFRKQKFGRIINTASAAGLYGNFGQANYSAAKMGLVSFTKSLAREGIKYNISSVVIAPVAASPMTATIMPPEMLEKMKPEFVAPFVAAVCHPEGPNPSGRVFEVGAGFVAEIRWERSKGRIWKTDPSFTPSAPTLEIAATLPSNPQSSPAVRFDGKTVIITGAGAGLGRAYAIMYGKLGANVVVNDVSDKGANAVVDEVKAAGGKAIAVVCSAEEGEKIVKAACDAFGTVHVLIANAGILRDRSFTSMSEKEWDDVIAVHLRGTYKCAKAVWPVFRKQKYGRIVTTCSGVGIYGNFGQVNYSTAKAAIMGLTKTLGFEGRKYNILANVIAPSAGTAMTMTIWTQDMVDAYKPDFVAPVVGYLTSEDNTETSGQLFEISGGWAAQTRWQRAYGYGFPSNRALTPEDVIAKWDVITNFDDGKATHPTTPSESLEQIVANFENTGSLLDSAIFEDSEDSQLVKDAKKNAPEDSDFTYTERDVTLYNLGVGATSKDLQWTYEGDDNFSALPTFGVIPQFMASAGVSMDWAPNYHPAKLLHGEQYLSIKAPIPTEGTLVNETRLLEVLDKGKAASVTLLVNTKDKASGKLIFENQVTVVLRGAGGFGGKKKGNDRGPATAANKPPNRAPDAVVEEQTSESQAALYRLSGDYNPLHINPDFAAMGGFDKPILHGLCFMGFAGRHVLKTFGEYKDIKVRFAGSVYPGETLITEMWKEGKKVIFTTKVKERGTTVLAAAAVTLVDESGKAKL</sequence>
<dbReference type="PANTHER" id="PTHR45024">
    <property type="entry name" value="DEHYDROGENASES, SHORT CHAIN"/>
    <property type="match status" value="1"/>
</dbReference>
<dbReference type="UniPathway" id="UPA00659"/>
<dbReference type="InterPro" id="IPR036291">
    <property type="entry name" value="NAD(P)-bd_dom_sf"/>
</dbReference>
<dbReference type="RefSeq" id="XP_007765848.1">
    <property type="nucleotide sequence ID" value="XM_007767658.1"/>
</dbReference>
<dbReference type="GO" id="GO:0006635">
    <property type="term" value="P:fatty acid beta-oxidation"/>
    <property type="evidence" value="ECO:0007669"/>
    <property type="project" value="UniProtKB-UniPathway"/>
</dbReference>
<dbReference type="CDD" id="cd03448">
    <property type="entry name" value="HDE_HSD"/>
    <property type="match status" value="1"/>
</dbReference>
<dbReference type="Gene3D" id="1.10.287.4290">
    <property type="match status" value="1"/>
</dbReference>
<evidence type="ECO:0000256" key="2">
    <source>
        <dbReference type="ARBA" id="ARBA00005005"/>
    </source>
</evidence>
<evidence type="ECO:0000256" key="8">
    <source>
        <dbReference type="ARBA" id="ARBA00023140"/>
    </source>
</evidence>
<proteinExistence type="inferred from homology"/>